<accession>V5I748</accession>
<protein>
    <recommendedName>
        <fullName evidence="2">RNA-directed DNA polymerase from mobile element jockey</fullName>
    </recommendedName>
</protein>
<feature type="non-terminal residue" evidence="1">
    <location>
        <position position="134"/>
    </location>
</feature>
<dbReference type="PANTHER" id="PTHR33395">
    <property type="entry name" value="TRANSCRIPTASE, PUTATIVE-RELATED-RELATED"/>
    <property type="match status" value="1"/>
</dbReference>
<dbReference type="GO" id="GO:0007508">
    <property type="term" value="P:larval heart development"/>
    <property type="evidence" value="ECO:0007669"/>
    <property type="project" value="TreeGrafter"/>
</dbReference>
<reference evidence="1" key="1">
    <citation type="submission" date="2013-07" db="EMBL/GenBank/DDBJ databases">
        <title>Midgut Transcriptome Profiling of Anoplphora glabripennis, a Lignocellulose Degrading, Wood-Boring Cerambycid.</title>
        <authorList>
            <person name="Scully E.D."/>
            <person name="Hoover K."/>
            <person name="Carlson J.E."/>
            <person name="Tien M."/>
            <person name="Geib S.M."/>
        </authorList>
    </citation>
    <scope>NUCLEOTIDE SEQUENCE</scope>
</reference>
<sequence length="134" mass="15252">LKCYKLSINIPNIITYDNMSLNDTKQIADSFADYFASSFVNSDNSDPLRSTNFNINTNALSDVIFSYNDVLNSIKKLKPKMTMGPDLIPAFLIKDCATVFAKPLLIIFNRILSTHTFPDRWKTSKICPIYKKDN</sequence>
<dbReference type="GO" id="GO:0031012">
    <property type="term" value="C:extracellular matrix"/>
    <property type="evidence" value="ECO:0007669"/>
    <property type="project" value="TreeGrafter"/>
</dbReference>
<proteinExistence type="predicted"/>
<evidence type="ECO:0008006" key="2">
    <source>
        <dbReference type="Google" id="ProtNLM"/>
    </source>
</evidence>
<organism evidence="1">
    <name type="scientific">Anoplophora glabripennis</name>
    <name type="common">Asian longhorn beetle</name>
    <name type="synonym">Anoplophora nobilis</name>
    <dbReference type="NCBI Taxonomy" id="217634"/>
    <lineage>
        <taxon>Eukaryota</taxon>
        <taxon>Metazoa</taxon>
        <taxon>Ecdysozoa</taxon>
        <taxon>Arthropoda</taxon>
        <taxon>Hexapoda</taxon>
        <taxon>Insecta</taxon>
        <taxon>Pterygota</taxon>
        <taxon>Neoptera</taxon>
        <taxon>Endopterygota</taxon>
        <taxon>Coleoptera</taxon>
        <taxon>Polyphaga</taxon>
        <taxon>Cucujiformia</taxon>
        <taxon>Chrysomeloidea</taxon>
        <taxon>Cerambycidae</taxon>
        <taxon>Lamiinae</taxon>
        <taxon>Lamiini</taxon>
        <taxon>Anoplophora</taxon>
    </lineage>
</organism>
<feature type="non-terminal residue" evidence="1">
    <location>
        <position position="1"/>
    </location>
</feature>
<dbReference type="AlphaFoldDB" id="V5I748"/>
<name>V5I748_ANOGL</name>
<evidence type="ECO:0000313" key="1">
    <source>
        <dbReference type="EMBL" id="JAB61406.1"/>
    </source>
</evidence>
<dbReference type="EMBL" id="GALX01007060">
    <property type="protein sequence ID" value="JAB61406.1"/>
    <property type="molecule type" value="Transcribed_RNA"/>
</dbReference>
<dbReference type="GO" id="GO:0061343">
    <property type="term" value="P:cell adhesion involved in heart morphogenesis"/>
    <property type="evidence" value="ECO:0007669"/>
    <property type="project" value="TreeGrafter"/>
</dbReference>
<dbReference type="PANTHER" id="PTHR33395:SF22">
    <property type="entry name" value="REVERSE TRANSCRIPTASE DOMAIN-CONTAINING PROTEIN"/>
    <property type="match status" value="1"/>
</dbReference>